<proteinExistence type="predicted"/>
<sequence length="202" mass="22055">MCTFREVSFYKVRSLSICPAPGPTPMSCTKTLVGWWGAPRFGPSDDQVNEVGYCGVCGANENLGEIPITIYLGVFYTINGEKSPYEITIATRAPPIKTPRRTTKITIEKPVAIEVGPPLKRLKKAGASVGLAKVASPMLTLRPRLIPEVPRGRGAAKLKDESRLVAVEMAEARANEATVKLDEVQRVEAKAFEMVKVLEKEL</sequence>
<dbReference type="AlphaFoldDB" id="A0A426YE32"/>
<protein>
    <submittedName>
        <fullName evidence="1">Uncharacterized protein</fullName>
    </submittedName>
</protein>
<organism evidence="1 2">
    <name type="scientific">Ensete ventricosum</name>
    <name type="common">Abyssinian banana</name>
    <name type="synonym">Musa ensete</name>
    <dbReference type="NCBI Taxonomy" id="4639"/>
    <lineage>
        <taxon>Eukaryota</taxon>
        <taxon>Viridiplantae</taxon>
        <taxon>Streptophyta</taxon>
        <taxon>Embryophyta</taxon>
        <taxon>Tracheophyta</taxon>
        <taxon>Spermatophyta</taxon>
        <taxon>Magnoliopsida</taxon>
        <taxon>Liliopsida</taxon>
        <taxon>Zingiberales</taxon>
        <taxon>Musaceae</taxon>
        <taxon>Ensete</taxon>
    </lineage>
</organism>
<accession>A0A426YE32</accession>
<dbReference type="EMBL" id="AMZH03013037">
    <property type="protein sequence ID" value="RRT49927.1"/>
    <property type="molecule type" value="Genomic_DNA"/>
</dbReference>
<reference evidence="1 2" key="1">
    <citation type="journal article" date="2014" name="Agronomy (Basel)">
        <title>A Draft Genome Sequence for Ensete ventricosum, the Drought-Tolerant Tree Against Hunger.</title>
        <authorList>
            <person name="Harrison J."/>
            <person name="Moore K.A."/>
            <person name="Paszkiewicz K."/>
            <person name="Jones T."/>
            <person name="Grant M."/>
            <person name="Ambacheew D."/>
            <person name="Muzemil S."/>
            <person name="Studholme D.J."/>
        </authorList>
    </citation>
    <scope>NUCLEOTIDE SEQUENCE [LARGE SCALE GENOMIC DNA]</scope>
</reference>
<evidence type="ECO:0000313" key="2">
    <source>
        <dbReference type="Proteomes" id="UP000287651"/>
    </source>
</evidence>
<gene>
    <name evidence="1" type="ORF">B296_00052040</name>
</gene>
<evidence type="ECO:0000313" key="1">
    <source>
        <dbReference type="EMBL" id="RRT49927.1"/>
    </source>
</evidence>
<dbReference type="Proteomes" id="UP000287651">
    <property type="component" value="Unassembled WGS sequence"/>
</dbReference>
<comment type="caution">
    <text evidence="1">The sequence shown here is derived from an EMBL/GenBank/DDBJ whole genome shotgun (WGS) entry which is preliminary data.</text>
</comment>
<name>A0A426YE32_ENSVE</name>